<protein>
    <submittedName>
        <fullName evidence="1">Uncharacterized protein</fullName>
    </submittedName>
</protein>
<proteinExistence type="predicted"/>
<accession>A0A6A4NRQ3</accession>
<sequence>MFMKGFMLVFSVFEVRKVPCQPMETHYGQIGVDPSCFVGSPSKVGVWDKCESLGSHLNDMLALMPRLGLFQDKKMCRHFLGASSCCKVTSVGVTILPTKQKFHPWNLTHTFL</sequence>
<comment type="caution">
    <text evidence="1">The sequence shown here is derived from an EMBL/GenBank/DDBJ whole genome shotgun (WGS) entry which is preliminary data.</text>
</comment>
<keyword evidence="2" id="KW-1185">Reference proteome</keyword>
<reference evidence="2" key="1">
    <citation type="journal article" date="2020" name="Nat. Commun.">
        <title>Genome sequence of the cluster root forming white lupin.</title>
        <authorList>
            <person name="Hufnagel B."/>
            <person name="Marques A."/>
            <person name="Soriano A."/>
            <person name="Marques L."/>
            <person name="Divol F."/>
            <person name="Doumas P."/>
            <person name="Sallet E."/>
            <person name="Mancinotti D."/>
            <person name="Carrere S."/>
            <person name="Marande W."/>
            <person name="Arribat S."/>
            <person name="Keller J."/>
            <person name="Huneau C."/>
            <person name="Blein T."/>
            <person name="Aime D."/>
            <person name="Laguerre M."/>
            <person name="Taylor J."/>
            <person name="Schubert V."/>
            <person name="Nelson M."/>
            <person name="Geu-Flores F."/>
            <person name="Crespi M."/>
            <person name="Gallardo-Guerrero K."/>
            <person name="Delaux P.-M."/>
            <person name="Salse J."/>
            <person name="Berges H."/>
            <person name="Guyot R."/>
            <person name="Gouzy J."/>
            <person name="Peret B."/>
        </authorList>
    </citation>
    <scope>NUCLEOTIDE SEQUENCE [LARGE SCALE GENOMIC DNA]</scope>
    <source>
        <strain evidence="2">cv. Amiga</strain>
    </source>
</reference>
<evidence type="ECO:0000313" key="2">
    <source>
        <dbReference type="Proteomes" id="UP000447434"/>
    </source>
</evidence>
<evidence type="ECO:0000313" key="1">
    <source>
        <dbReference type="EMBL" id="KAE9590059.1"/>
    </source>
</evidence>
<dbReference type="Proteomes" id="UP000447434">
    <property type="component" value="Chromosome 21"/>
</dbReference>
<name>A0A6A4NRQ3_LUPAL</name>
<organism evidence="1 2">
    <name type="scientific">Lupinus albus</name>
    <name type="common">White lupine</name>
    <name type="synonym">Lupinus termis</name>
    <dbReference type="NCBI Taxonomy" id="3870"/>
    <lineage>
        <taxon>Eukaryota</taxon>
        <taxon>Viridiplantae</taxon>
        <taxon>Streptophyta</taxon>
        <taxon>Embryophyta</taxon>
        <taxon>Tracheophyta</taxon>
        <taxon>Spermatophyta</taxon>
        <taxon>Magnoliopsida</taxon>
        <taxon>eudicotyledons</taxon>
        <taxon>Gunneridae</taxon>
        <taxon>Pentapetalae</taxon>
        <taxon>rosids</taxon>
        <taxon>fabids</taxon>
        <taxon>Fabales</taxon>
        <taxon>Fabaceae</taxon>
        <taxon>Papilionoideae</taxon>
        <taxon>50 kb inversion clade</taxon>
        <taxon>genistoids sensu lato</taxon>
        <taxon>core genistoids</taxon>
        <taxon>Genisteae</taxon>
        <taxon>Lupinus</taxon>
    </lineage>
</organism>
<dbReference type="EMBL" id="WOCE01000021">
    <property type="protein sequence ID" value="KAE9590059.1"/>
    <property type="molecule type" value="Genomic_DNA"/>
</dbReference>
<dbReference type="AlphaFoldDB" id="A0A6A4NRQ3"/>
<gene>
    <name evidence="1" type="ORF">Lalb_Chr21g0315541</name>
</gene>